<dbReference type="GO" id="GO:0016020">
    <property type="term" value="C:membrane"/>
    <property type="evidence" value="ECO:0007669"/>
    <property type="project" value="UniProtKB-SubCell"/>
</dbReference>
<accession>D7DR23</accession>
<comment type="similarity">
    <text evidence="2">Belongs to the TMEM19 family.</text>
</comment>
<dbReference type="InParanoid" id="D7DR23"/>
<dbReference type="NCBIfam" id="TIGR00297">
    <property type="entry name" value="TIGR00297 family protein"/>
    <property type="match status" value="1"/>
</dbReference>
<dbReference type="PANTHER" id="PTHR13353">
    <property type="entry name" value="TRANSMEMBRANE PROTEIN 19"/>
    <property type="match status" value="1"/>
</dbReference>
<feature type="transmembrane region" description="Helical" evidence="6">
    <location>
        <begin position="184"/>
        <end position="204"/>
    </location>
</feature>
<evidence type="ECO:0000256" key="1">
    <source>
        <dbReference type="ARBA" id="ARBA00004141"/>
    </source>
</evidence>
<feature type="transmembrane region" description="Helical" evidence="6">
    <location>
        <begin position="86"/>
        <end position="106"/>
    </location>
</feature>
<comment type="subcellular location">
    <subcellularLocation>
        <location evidence="1">Membrane</location>
        <topology evidence="1">Multi-pass membrane protein</topology>
    </subcellularLocation>
</comment>
<keyword evidence="5 6" id="KW-0472">Membrane</keyword>
<protein>
    <recommendedName>
        <fullName evidence="9">DUF92 domain-containing protein</fullName>
    </recommendedName>
</protein>
<evidence type="ECO:0000313" key="7">
    <source>
        <dbReference type="EMBL" id="ADI37300.1"/>
    </source>
</evidence>
<feature type="transmembrane region" description="Helical" evidence="6">
    <location>
        <begin position="156"/>
        <end position="178"/>
    </location>
</feature>
<dbReference type="STRING" id="456320.Mvol_1645"/>
<name>D7DR23_METV3</name>
<gene>
    <name evidence="7" type="ordered locus">Mvol_1645</name>
</gene>
<evidence type="ECO:0000256" key="5">
    <source>
        <dbReference type="ARBA" id="ARBA00023136"/>
    </source>
</evidence>
<dbReference type="InterPro" id="IPR002794">
    <property type="entry name" value="DUF92_TMEM19"/>
</dbReference>
<organism evidence="7 8">
    <name type="scientific">Methanococcus voltae (strain ATCC BAA-1334 / A3)</name>
    <dbReference type="NCBI Taxonomy" id="456320"/>
    <lineage>
        <taxon>Archaea</taxon>
        <taxon>Methanobacteriati</taxon>
        <taxon>Methanobacteriota</taxon>
        <taxon>Methanomada group</taxon>
        <taxon>Methanococci</taxon>
        <taxon>Methanococcales</taxon>
        <taxon>Methanococcaceae</taxon>
        <taxon>Methanococcus</taxon>
    </lineage>
</organism>
<dbReference type="EMBL" id="CP002057">
    <property type="protein sequence ID" value="ADI37300.1"/>
    <property type="molecule type" value="Genomic_DNA"/>
</dbReference>
<dbReference type="AlphaFoldDB" id="D7DR23"/>
<evidence type="ECO:0000313" key="8">
    <source>
        <dbReference type="Proteomes" id="UP000007722"/>
    </source>
</evidence>
<evidence type="ECO:0000256" key="3">
    <source>
        <dbReference type="ARBA" id="ARBA00022692"/>
    </source>
</evidence>
<evidence type="ECO:0000256" key="6">
    <source>
        <dbReference type="SAM" id="Phobius"/>
    </source>
</evidence>
<feature type="transmembrane region" description="Helical" evidence="6">
    <location>
        <begin position="216"/>
        <end position="233"/>
    </location>
</feature>
<evidence type="ECO:0008006" key="9">
    <source>
        <dbReference type="Google" id="ProtNLM"/>
    </source>
</evidence>
<dbReference type="FunCoup" id="D7DR23">
    <property type="interactions" value="43"/>
</dbReference>
<sequence length="237" mass="25892">MILLYKFILSVFVIALIAYISHKKKFLDTNGIIGSSTMAFIIIMGTSITWLLILFSFLILGSLISKVGYKKKDKLKMGEKTRSLKNVLANGLMPLIFVMLYIFNLLDYQTALLGYLGAIAAANSDTFSSELGMVFGGSPRLITTFKKVEVGTDGGITFGGTFFGLIGSFTIGLFAMLLFGKIEYLLICTISGIFGNFIDSLVGATLERRSILNNEYVNFIATLAGSLFAIIIANKFI</sequence>
<keyword evidence="3 6" id="KW-0812">Transmembrane</keyword>
<dbReference type="OrthoDB" id="28948at2157"/>
<evidence type="ECO:0000256" key="2">
    <source>
        <dbReference type="ARBA" id="ARBA00009012"/>
    </source>
</evidence>
<keyword evidence="4 6" id="KW-1133">Transmembrane helix</keyword>
<feature type="transmembrane region" description="Helical" evidence="6">
    <location>
        <begin position="39"/>
        <end position="65"/>
    </location>
</feature>
<dbReference type="Pfam" id="PF01940">
    <property type="entry name" value="DUF92"/>
    <property type="match status" value="1"/>
</dbReference>
<dbReference type="PANTHER" id="PTHR13353:SF5">
    <property type="entry name" value="TRANSMEMBRANE PROTEIN 19"/>
    <property type="match status" value="1"/>
</dbReference>
<evidence type="ECO:0000256" key="4">
    <source>
        <dbReference type="ARBA" id="ARBA00022989"/>
    </source>
</evidence>
<reference evidence="7 8" key="1">
    <citation type="submission" date="2010-05" db="EMBL/GenBank/DDBJ databases">
        <title>Complete sequence of Methanococcus voltae A3.</title>
        <authorList>
            <consortium name="US DOE Joint Genome Institute"/>
            <person name="Lucas S."/>
            <person name="Copeland A."/>
            <person name="Lapidus A."/>
            <person name="Cheng J.-F."/>
            <person name="Bruce D."/>
            <person name="Goodwin L."/>
            <person name="Pitluck S."/>
            <person name="Lowry S."/>
            <person name="Clum A."/>
            <person name="Land M."/>
            <person name="Hauser L."/>
            <person name="Kyrpides N."/>
            <person name="Mikhailova N."/>
            <person name="Whitman W.B."/>
            <person name="Woyke T."/>
        </authorList>
    </citation>
    <scope>NUCLEOTIDE SEQUENCE [LARGE SCALE GENOMIC DNA]</scope>
    <source>
        <strain evidence="8">ATCC BAA-1334 / A3</strain>
    </source>
</reference>
<dbReference type="KEGG" id="mvo:Mvol_1645"/>
<proteinExistence type="inferred from homology"/>
<dbReference type="HOGENOM" id="CLU_036918_2_2_2"/>
<dbReference type="eggNOG" id="arCOG02245">
    <property type="taxonomic scope" value="Archaea"/>
</dbReference>
<dbReference type="Proteomes" id="UP000007722">
    <property type="component" value="Chromosome"/>
</dbReference>
<keyword evidence="8" id="KW-1185">Reference proteome</keyword>